<proteinExistence type="predicted"/>
<evidence type="ECO:0000313" key="1">
    <source>
        <dbReference type="EMBL" id="CAJ1002349.1"/>
    </source>
</evidence>
<reference evidence="1" key="1">
    <citation type="submission" date="2023-07" db="EMBL/GenBank/DDBJ databases">
        <authorList>
            <person name="Ivanov I."/>
            <person name="Teneva D."/>
            <person name="Stoikov I."/>
        </authorList>
    </citation>
    <scope>NUCLEOTIDE SEQUENCE</scope>
    <source>
        <strain evidence="1">4475</strain>
    </source>
</reference>
<dbReference type="KEGG" id="bayd:BSPP4475_08480"/>
<dbReference type="AlphaFoldDB" id="A0AA48M9Y1"/>
<name>A0AA48M9Y1_9BACL</name>
<protein>
    <submittedName>
        <fullName evidence="1">Uncharacterized protein</fullName>
    </submittedName>
</protein>
<gene>
    <name evidence="1" type="ORF">BSPP4475_08480</name>
</gene>
<organism evidence="1 2">
    <name type="scientific">Brevibacillus aydinogluensis</name>
    <dbReference type="NCBI Taxonomy" id="927786"/>
    <lineage>
        <taxon>Bacteria</taxon>
        <taxon>Bacillati</taxon>
        <taxon>Bacillota</taxon>
        <taxon>Bacilli</taxon>
        <taxon>Bacillales</taxon>
        <taxon>Paenibacillaceae</taxon>
        <taxon>Brevibacillus</taxon>
    </lineage>
</organism>
<accession>A0AA48M9Y1</accession>
<keyword evidence="2" id="KW-1185">Reference proteome</keyword>
<sequence>MNVKTLFLPLIVIFSVYCAIAMPIETSQTITMLTHGFGG</sequence>
<dbReference type="Proteomes" id="UP001189619">
    <property type="component" value="Chromosome"/>
</dbReference>
<evidence type="ECO:0000313" key="2">
    <source>
        <dbReference type="Proteomes" id="UP001189619"/>
    </source>
</evidence>
<dbReference type="EMBL" id="OY569118">
    <property type="protein sequence ID" value="CAJ1002349.1"/>
    <property type="molecule type" value="Genomic_DNA"/>
</dbReference>